<dbReference type="Gene3D" id="1.20.58.1290">
    <property type="entry name" value="CarD-like, C-terminal domain"/>
    <property type="match status" value="1"/>
</dbReference>
<dbReference type="Gene3D" id="2.40.10.170">
    <property type="match status" value="1"/>
</dbReference>
<evidence type="ECO:0000256" key="1">
    <source>
        <dbReference type="SAM" id="MobiDB-lite"/>
    </source>
</evidence>
<dbReference type="InterPro" id="IPR052531">
    <property type="entry name" value="CarD-like_regulator"/>
</dbReference>
<gene>
    <name evidence="3" type="ORF">JKG68_22005</name>
</gene>
<dbReference type="Pfam" id="PF21095">
    <property type="entry name" value="CarD_C"/>
    <property type="match status" value="1"/>
</dbReference>
<accession>A0A936ZGA4</accession>
<dbReference type="GO" id="GO:0009303">
    <property type="term" value="P:rRNA transcription"/>
    <property type="evidence" value="ECO:0007669"/>
    <property type="project" value="TreeGrafter"/>
</dbReference>
<dbReference type="PANTHER" id="PTHR38447:SF1">
    <property type="entry name" value="RNA POLYMERASE-BINDING TRANSCRIPTION FACTOR CARD"/>
    <property type="match status" value="1"/>
</dbReference>
<dbReference type="Pfam" id="PF02559">
    <property type="entry name" value="CarD_TRCF_RID"/>
    <property type="match status" value="1"/>
</dbReference>
<dbReference type="InterPro" id="IPR042215">
    <property type="entry name" value="CarD-like_C"/>
</dbReference>
<organism evidence="3 4">
    <name type="scientific">Microvirga aerilata</name>
    <dbReference type="NCBI Taxonomy" id="670292"/>
    <lineage>
        <taxon>Bacteria</taxon>
        <taxon>Pseudomonadati</taxon>
        <taxon>Pseudomonadota</taxon>
        <taxon>Alphaproteobacteria</taxon>
        <taxon>Hyphomicrobiales</taxon>
        <taxon>Methylobacteriaceae</taxon>
        <taxon>Microvirga</taxon>
    </lineage>
</organism>
<dbReference type="InterPro" id="IPR036101">
    <property type="entry name" value="CarD-like/TRCF_RID_sf"/>
</dbReference>
<sequence length="193" mass="21307">MTTKNNALAFKVGEKVVYPTHGVGEITAVEEQEVAGFKLELFVITFDKDRLTVRIPLAKARNSGLRKVSEPVVVQQALEILSTRAKAKRGMWNRRANEFQERMSTGQLTAIAEVLRDLNRGSEQQEASYSEQQIFEGALDFMTREIAAASQVTSTEARKLIEQSLTKAPHLNKTDKPATSDGEPDGSDDQAVA</sequence>
<keyword evidence="4" id="KW-1185">Reference proteome</keyword>
<feature type="compositionally biased region" description="Acidic residues" evidence="1">
    <location>
        <begin position="182"/>
        <end position="193"/>
    </location>
</feature>
<proteinExistence type="predicted"/>
<comment type="caution">
    <text evidence="3">The sequence shown here is derived from an EMBL/GenBank/DDBJ whole genome shotgun (WGS) entry which is preliminary data.</text>
</comment>
<feature type="region of interest" description="Disordered" evidence="1">
    <location>
        <begin position="160"/>
        <end position="193"/>
    </location>
</feature>
<evidence type="ECO:0000313" key="4">
    <source>
        <dbReference type="Proteomes" id="UP000605848"/>
    </source>
</evidence>
<evidence type="ECO:0000259" key="2">
    <source>
        <dbReference type="SMART" id="SM01058"/>
    </source>
</evidence>
<protein>
    <submittedName>
        <fullName evidence="3">CarD family transcriptional regulator</fullName>
    </submittedName>
</protein>
<dbReference type="EMBL" id="JAEQMY010000046">
    <property type="protein sequence ID" value="MBL0406632.1"/>
    <property type="molecule type" value="Genomic_DNA"/>
</dbReference>
<dbReference type="SMART" id="SM01058">
    <property type="entry name" value="CarD_TRCF"/>
    <property type="match status" value="1"/>
</dbReference>
<dbReference type="InterPro" id="IPR003711">
    <property type="entry name" value="CarD-like/TRCF_RID"/>
</dbReference>
<feature type="domain" description="CarD-like/TRCF RNAP-interacting" evidence="2">
    <location>
        <begin position="9"/>
        <end position="119"/>
    </location>
</feature>
<evidence type="ECO:0000313" key="3">
    <source>
        <dbReference type="EMBL" id="MBL0406632.1"/>
    </source>
</evidence>
<name>A0A936ZGA4_9HYPH</name>
<dbReference type="SUPFAM" id="SSF141259">
    <property type="entry name" value="CarD-like"/>
    <property type="match status" value="1"/>
</dbReference>
<dbReference type="AlphaFoldDB" id="A0A936ZGA4"/>
<dbReference type="Proteomes" id="UP000605848">
    <property type="component" value="Unassembled WGS sequence"/>
</dbReference>
<reference evidence="3" key="1">
    <citation type="submission" date="2021-01" db="EMBL/GenBank/DDBJ databases">
        <title>Microvirga sp.</title>
        <authorList>
            <person name="Kim M.K."/>
        </authorList>
    </citation>
    <scope>NUCLEOTIDE SEQUENCE</scope>
    <source>
        <strain evidence="3">5420S-16</strain>
    </source>
</reference>
<dbReference type="InterPro" id="IPR048792">
    <property type="entry name" value="CarD_C"/>
</dbReference>
<dbReference type="PANTHER" id="PTHR38447">
    <property type="entry name" value="TRANSCRIPTION FACTOR YDEB-RELATED"/>
    <property type="match status" value="1"/>
</dbReference>
<dbReference type="RefSeq" id="WP_202063500.1">
    <property type="nucleotide sequence ID" value="NZ_JAEQMY010000046.1"/>
</dbReference>